<dbReference type="Pfam" id="PF00248">
    <property type="entry name" value="Aldo_ket_red"/>
    <property type="match status" value="1"/>
</dbReference>
<gene>
    <name evidence="8" type="ORF">BCR39DRAFT_560993</name>
</gene>
<dbReference type="PRINTS" id="PR00069">
    <property type="entry name" value="ALDKETRDTASE"/>
</dbReference>
<evidence type="ECO:0000256" key="5">
    <source>
        <dbReference type="PIRSR" id="PIRSR000097-2"/>
    </source>
</evidence>
<evidence type="ECO:0000259" key="7">
    <source>
        <dbReference type="Pfam" id="PF00248"/>
    </source>
</evidence>
<dbReference type="InterPro" id="IPR023210">
    <property type="entry name" value="NADP_OxRdtase_dom"/>
</dbReference>
<feature type="active site" description="Proton donor" evidence="4">
    <location>
        <position position="48"/>
    </location>
</feature>
<keyword evidence="2" id="KW-0521">NADP</keyword>
<evidence type="ECO:0000256" key="2">
    <source>
        <dbReference type="ARBA" id="ARBA00022857"/>
    </source>
</evidence>
<accession>A0A1Y2ASH2</accession>
<dbReference type="Gene3D" id="3.20.20.100">
    <property type="entry name" value="NADP-dependent oxidoreductase domain"/>
    <property type="match status" value="1"/>
</dbReference>
<reference evidence="8 9" key="1">
    <citation type="submission" date="2016-07" db="EMBL/GenBank/DDBJ databases">
        <title>Pervasive Adenine N6-methylation of Active Genes in Fungi.</title>
        <authorList>
            <consortium name="DOE Joint Genome Institute"/>
            <person name="Mondo S.J."/>
            <person name="Dannebaum R.O."/>
            <person name="Kuo R.C."/>
            <person name="Labutti K."/>
            <person name="Haridas S."/>
            <person name="Kuo A."/>
            <person name="Salamov A."/>
            <person name="Ahrendt S.R."/>
            <person name="Lipzen A."/>
            <person name="Sullivan W."/>
            <person name="Andreopoulos W.B."/>
            <person name="Clum A."/>
            <person name="Lindquist E."/>
            <person name="Daum C."/>
            <person name="Ramamoorthy G.K."/>
            <person name="Gryganskyi A."/>
            <person name="Culley D."/>
            <person name="Magnuson J.K."/>
            <person name="James T.Y."/>
            <person name="O'Malley M.A."/>
            <person name="Stajich J.E."/>
            <person name="Spatafora J.W."/>
            <person name="Visel A."/>
            <person name="Grigoriev I.V."/>
        </authorList>
    </citation>
    <scope>NUCLEOTIDE SEQUENCE [LARGE SCALE GENOMIC DNA]</scope>
    <source>
        <strain evidence="8 9">68-887.2</strain>
    </source>
</reference>
<feature type="site" description="Lowers pKa of active site Tyr" evidence="6">
    <location>
        <position position="73"/>
    </location>
</feature>
<evidence type="ECO:0000313" key="8">
    <source>
        <dbReference type="EMBL" id="ORY25528.1"/>
    </source>
</evidence>
<feature type="domain" description="NADP-dependent oxidoreductase" evidence="7">
    <location>
        <begin position="24"/>
        <end position="276"/>
    </location>
</feature>
<dbReference type="PANTHER" id="PTHR43827:SF3">
    <property type="entry name" value="NADP-DEPENDENT OXIDOREDUCTASE DOMAIN-CONTAINING PROTEIN"/>
    <property type="match status" value="1"/>
</dbReference>
<comment type="similarity">
    <text evidence="1">Belongs to the aldo/keto reductase family.</text>
</comment>
<dbReference type="InterPro" id="IPR020471">
    <property type="entry name" value="AKR"/>
</dbReference>
<evidence type="ECO:0000256" key="3">
    <source>
        <dbReference type="ARBA" id="ARBA00023002"/>
    </source>
</evidence>
<dbReference type="InterPro" id="IPR036812">
    <property type="entry name" value="NAD(P)_OxRdtase_dom_sf"/>
</dbReference>
<dbReference type="EMBL" id="MCFC01000056">
    <property type="protein sequence ID" value="ORY25528.1"/>
    <property type="molecule type" value="Genomic_DNA"/>
</dbReference>
<dbReference type="InParanoid" id="A0A1Y2ASH2"/>
<evidence type="ECO:0000256" key="6">
    <source>
        <dbReference type="PIRSR" id="PIRSR000097-3"/>
    </source>
</evidence>
<dbReference type="Proteomes" id="UP000193986">
    <property type="component" value="Unassembled WGS sequence"/>
</dbReference>
<dbReference type="STRING" id="71784.A0A1Y2ASH2"/>
<dbReference type="PANTHER" id="PTHR43827">
    <property type="entry name" value="2,5-DIKETO-D-GLUCONIC ACID REDUCTASE"/>
    <property type="match status" value="1"/>
</dbReference>
<dbReference type="GO" id="GO:0016616">
    <property type="term" value="F:oxidoreductase activity, acting on the CH-OH group of donors, NAD or NADP as acceptor"/>
    <property type="evidence" value="ECO:0007669"/>
    <property type="project" value="UniProtKB-ARBA"/>
</dbReference>
<comment type="caution">
    <text evidence="8">The sequence shown here is derived from an EMBL/GenBank/DDBJ whole genome shotgun (WGS) entry which is preliminary data.</text>
</comment>
<protein>
    <submittedName>
        <fullName evidence="8">NADP-dependent oxidoreductase domain-containing protein</fullName>
    </submittedName>
</protein>
<dbReference type="PIRSF" id="PIRSF000097">
    <property type="entry name" value="AKR"/>
    <property type="match status" value="1"/>
</dbReference>
<evidence type="ECO:0000256" key="4">
    <source>
        <dbReference type="PIRSR" id="PIRSR000097-1"/>
    </source>
</evidence>
<evidence type="ECO:0000313" key="9">
    <source>
        <dbReference type="Proteomes" id="UP000193986"/>
    </source>
</evidence>
<name>A0A1Y2ASH2_9TREE</name>
<keyword evidence="3" id="KW-0560">Oxidoreductase</keyword>
<feature type="binding site" evidence="5">
    <location>
        <position position="108"/>
    </location>
    <ligand>
        <name>substrate</name>
    </ligand>
</feature>
<dbReference type="OrthoDB" id="416253at2759"/>
<dbReference type="AlphaFoldDB" id="A0A1Y2ASH2"/>
<organism evidence="8 9">
    <name type="scientific">Naematelia encephala</name>
    <dbReference type="NCBI Taxonomy" id="71784"/>
    <lineage>
        <taxon>Eukaryota</taxon>
        <taxon>Fungi</taxon>
        <taxon>Dikarya</taxon>
        <taxon>Basidiomycota</taxon>
        <taxon>Agaricomycotina</taxon>
        <taxon>Tremellomycetes</taxon>
        <taxon>Tremellales</taxon>
        <taxon>Naemateliaceae</taxon>
        <taxon>Naematelia</taxon>
    </lineage>
</organism>
<dbReference type="SUPFAM" id="SSF51430">
    <property type="entry name" value="NAD(P)-linked oxidoreductase"/>
    <property type="match status" value="1"/>
</dbReference>
<sequence length="302" mass="33155">MVRNIALNNGKTIPSLAWGNMGGKAKALKAGAIALKAGIHHIDSAQIYGTEAEVNGAIQAAGVKRDDVFVTTKLWKFTEPTIGLEEIKASVQRSLAELTFIPDLLLVHNPYIPEKGKIGEFWKHLETLVEDGTLKGCSLGVSNFRPVDIEEVFKTAKIKPVVNQIEYHPYVLEHLEPLLKVHAKYSIVTQSYATLSPVARHPTGGPIKPILTRLAATLSKESGETVDEAGVLILWAVSKGVVVITSSGDEGRIKKMAATERVRDLSSEEIEEIDQAGRKIHFRVWDEHMTNEFPDPDLPTDI</sequence>
<proteinExistence type="inferred from homology"/>
<keyword evidence="9" id="KW-1185">Reference proteome</keyword>
<evidence type="ECO:0000256" key="1">
    <source>
        <dbReference type="ARBA" id="ARBA00007905"/>
    </source>
</evidence>